<dbReference type="Proteomes" id="UP000076420">
    <property type="component" value="Unassembled WGS sequence"/>
</dbReference>
<feature type="region of interest" description="Disordered" evidence="1">
    <location>
        <begin position="162"/>
        <end position="187"/>
    </location>
</feature>
<evidence type="ECO:0000256" key="2">
    <source>
        <dbReference type="SAM" id="Phobius"/>
    </source>
</evidence>
<feature type="compositionally biased region" description="Polar residues" evidence="1">
    <location>
        <begin position="134"/>
        <end position="144"/>
    </location>
</feature>
<dbReference type="EnsemblMetazoa" id="BGLB027132-RA">
    <property type="protein sequence ID" value="BGLB027132-PA"/>
    <property type="gene ID" value="BGLB027132"/>
</dbReference>
<proteinExistence type="predicted"/>
<gene>
    <name evidence="3" type="primary">106060338</name>
</gene>
<name>A0A2C9L4Y0_BIOGL</name>
<dbReference type="AlphaFoldDB" id="A0A2C9L4Y0"/>
<protein>
    <submittedName>
        <fullName evidence="3">Uncharacterized protein</fullName>
    </submittedName>
</protein>
<feature type="transmembrane region" description="Helical" evidence="2">
    <location>
        <begin position="64"/>
        <end position="91"/>
    </location>
</feature>
<evidence type="ECO:0000313" key="4">
    <source>
        <dbReference type="Proteomes" id="UP000076420"/>
    </source>
</evidence>
<dbReference type="VEuPathDB" id="VectorBase:BGLB027132"/>
<accession>A0A2C9L4Y0</accession>
<evidence type="ECO:0000256" key="1">
    <source>
        <dbReference type="SAM" id="MobiDB-lite"/>
    </source>
</evidence>
<keyword evidence="2" id="KW-0812">Transmembrane</keyword>
<feature type="region of interest" description="Disordered" evidence="1">
    <location>
        <begin position="106"/>
        <end position="144"/>
    </location>
</feature>
<dbReference type="KEGG" id="bgt:106060338"/>
<keyword evidence="2" id="KW-1133">Transmembrane helix</keyword>
<sequence>MVAACQASEKCFSDTALCLIIIGVIMALTGLLWPASPTYKLDARLSAEENERLEANHARLMTTVYSIMVAGMGFVLLGAIITSTLLMKTIISERLCLAKKKRLKKTSSLEQSPPQPPPQQPPQQQQTSPDIPMNSRSVSWSQHELTSIPKFSPYFGTRTESDERLVDSDQLEMNRYFSNKKPYGGVN</sequence>
<organism evidence="3 4">
    <name type="scientific">Biomphalaria glabrata</name>
    <name type="common">Bloodfluke planorb</name>
    <name type="synonym">Freshwater snail</name>
    <dbReference type="NCBI Taxonomy" id="6526"/>
    <lineage>
        <taxon>Eukaryota</taxon>
        <taxon>Metazoa</taxon>
        <taxon>Spiralia</taxon>
        <taxon>Lophotrochozoa</taxon>
        <taxon>Mollusca</taxon>
        <taxon>Gastropoda</taxon>
        <taxon>Heterobranchia</taxon>
        <taxon>Euthyneura</taxon>
        <taxon>Panpulmonata</taxon>
        <taxon>Hygrophila</taxon>
        <taxon>Lymnaeoidea</taxon>
        <taxon>Planorbidae</taxon>
        <taxon>Biomphalaria</taxon>
    </lineage>
</organism>
<evidence type="ECO:0000313" key="3">
    <source>
        <dbReference type="EnsemblMetazoa" id="BGLB027132-PA"/>
    </source>
</evidence>
<keyword evidence="2" id="KW-0472">Membrane</keyword>
<feature type="transmembrane region" description="Helical" evidence="2">
    <location>
        <begin position="12"/>
        <end position="33"/>
    </location>
</feature>
<reference evidence="3" key="1">
    <citation type="submission" date="2020-05" db="UniProtKB">
        <authorList>
            <consortium name="EnsemblMetazoa"/>
        </authorList>
    </citation>
    <scope>IDENTIFICATION</scope>
    <source>
        <strain evidence="3">BB02</strain>
    </source>
</reference>